<dbReference type="GO" id="GO:0051539">
    <property type="term" value="F:4 iron, 4 sulfur cluster binding"/>
    <property type="evidence" value="ECO:0007669"/>
    <property type="project" value="UniProtKB-KW"/>
</dbReference>
<evidence type="ECO:0000313" key="11">
    <source>
        <dbReference type="EMBL" id="VGO14484.1"/>
    </source>
</evidence>
<keyword evidence="9" id="KW-0411">Iron-sulfur</keyword>
<sequence length="579" mass="62816">MATGRKIGVFICHCGGNISDYVDVKAVAEAVATEPGVVVSKNHMFTCSDAAQQEMIDDIEGLELDGLVIASCSPKLHMFTFRDMAERGGINKYQYVHVNLREQCSWAHTNDKTGATEKGIALVRAGIAKASLSVPLTALRVDTIPKVLVIGAGISGLRGALALSDMGLSVFIAEKQKEAGGAVKNWGRMAPDDQQGSTIVQNLLDEVKKRENIMLYTDAEMIEKSGYIGDFKVTLRVGEKEAVQLQVGAMLVATGYDNYQPAEGEFGYGLDGVVTLPEFRDFADQQEGELTYKGKAVKNVVFVYCVGSRQKKTEACPEPNQYCSRYCCNAGTHMAVCLEDRPGELNQYHLYRDIRTYGHNETIYEEARTRGAVFMRYPDADAPTVANTADGLVVTVKDKLMGGEEVEIQADLVVLITGMIPKKNETLMNLLKLPVSKDGFLNELHIKLRPVETVIDGVFLAGAAQSPKTMAESVGASLAAVSKAGGLLMKGYVDLEPLIARVDTDKCLWCDECLKACPYGAIEKIHYGEKEVAFVVKSLCKGEGACVPICPHDALDVEGYTDQQITAMIDACSKEVVTA</sequence>
<feature type="domain" description="4Fe-4S ferredoxin-type" evidence="10">
    <location>
        <begin position="498"/>
        <end position="527"/>
    </location>
</feature>
<dbReference type="PANTHER" id="PTHR43498">
    <property type="entry name" value="FERREDOXIN:COB-COM HETERODISULFIDE REDUCTASE SUBUNIT A"/>
    <property type="match status" value="1"/>
</dbReference>
<evidence type="ECO:0000313" key="12">
    <source>
        <dbReference type="Proteomes" id="UP000366872"/>
    </source>
</evidence>
<evidence type="ECO:0000256" key="8">
    <source>
        <dbReference type="ARBA" id="ARBA00023004"/>
    </source>
</evidence>
<dbReference type="Pfam" id="PF14697">
    <property type="entry name" value="Fer4_21"/>
    <property type="match status" value="1"/>
</dbReference>
<dbReference type="InterPro" id="IPR003953">
    <property type="entry name" value="FAD-dep_OxRdtase_2_FAD-bd"/>
</dbReference>
<comment type="similarity">
    <text evidence="2">Belongs to the HdrA family.</text>
</comment>
<dbReference type="PROSITE" id="PS00198">
    <property type="entry name" value="4FE4S_FER_1"/>
    <property type="match status" value="1"/>
</dbReference>
<evidence type="ECO:0000256" key="5">
    <source>
        <dbReference type="ARBA" id="ARBA00022723"/>
    </source>
</evidence>
<keyword evidence="6" id="KW-0274">FAD</keyword>
<keyword evidence="12" id="KW-1185">Reference proteome</keyword>
<dbReference type="SUPFAM" id="SSF54862">
    <property type="entry name" value="4Fe-4S ferredoxins"/>
    <property type="match status" value="1"/>
</dbReference>
<evidence type="ECO:0000256" key="9">
    <source>
        <dbReference type="ARBA" id="ARBA00023014"/>
    </source>
</evidence>
<organism evidence="11 12">
    <name type="scientific">Pontiella desulfatans</name>
    <dbReference type="NCBI Taxonomy" id="2750659"/>
    <lineage>
        <taxon>Bacteria</taxon>
        <taxon>Pseudomonadati</taxon>
        <taxon>Kiritimatiellota</taxon>
        <taxon>Kiritimatiellia</taxon>
        <taxon>Kiritimatiellales</taxon>
        <taxon>Pontiellaceae</taxon>
        <taxon>Pontiella</taxon>
    </lineage>
</organism>
<keyword evidence="7" id="KW-0560">Oxidoreductase</keyword>
<feature type="domain" description="4Fe-4S ferredoxin-type" evidence="10">
    <location>
        <begin position="531"/>
        <end position="560"/>
    </location>
</feature>
<evidence type="ECO:0000256" key="3">
    <source>
        <dbReference type="ARBA" id="ARBA00022485"/>
    </source>
</evidence>
<dbReference type="RefSeq" id="WP_136079959.1">
    <property type="nucleotide sequence ID" value="NZ_CAAHFG010000001.1"/>
</dbReference>
<comment type="cofactor">
    <cofactor evidence="1">
        <name>FAD</name>
        <dbReference type="ChEBI" id="CHEBI:57692"/>
    </cofactor>
</comment>
<keyword evidence="4" id="KW-0285">Flavoprotein</keyword>
<dbReference type="GO" id="GO:0016491">
    <property type="term" value="F:oxidoreductase activity"/>
    <property type="evidence" value="ECO:0007669"/>
    <property type="project" value="UniProtKB-KW"/>
</dbReference>
<evidence type="ECO:0000256" key="4">
    <source>
        <dbReference type="ARBA" id="ARBA00022630"/>
    </source>
</evidence>
<dbReference type="Gene3D" id="3.50.50.60">
    <property type="entry name" value="FAD/NAD(P)-binding domain"/>
    <property type="match status" value="1"/>
</dbReference>
<name>A0A6C2U4P1_PONDE</name>
<dbReference type="Proteomes" id="UP000366872">
    <property type="component" value="Unassembled WGS sequence"/>
</dbReference>
<protein>
    <recommendedName>
        <fullName evidence="10">4Fe-4S ferredoxin-type domain-containing protein</fullName>
    </recommendedName>
</protein>
<dbReference type="PROSITE" id="PS51379">
    <property type="entry name" value="4FE4S_FER_2"/>
    <property type="match status" value="2"/>
</dbReference>
<dbReference type="AlphaFoldDB" id="A0A6C2U4P1"/>
<dbReference type="EMBL" id="CAAHFG010000001">
    <property type="protein sequence ID" value="VGO14484.1"/>
    <property type="molecule type" value="Genomic_DNA"/>
</dbReference>
<evidence type="ECO:0000259" key="10">
    <source>
        <dbReference type="PROSITE" id="PS51379"/>
    </source>
</evidence>
<dbReference type="InterPro" id="IPR036188">
    <property type="entry name" value="FAD/NAD-bd_sf"/>
</dbReference>
<gene>
    <name evidence="11" type="ORF">PDESU_03046</name>
</gene>
<dbReference type="Gene3D" id="3.30.70.20">
    <property type="match status" value="1"/>
</dbReference>
<dbReference type="InterPro" id="IPR017896">
    <property type="entry name" value="4Fe4S_Fe-S-bd"/>
</dbReference>
<evidence type="ECO:0000256" key="6">
    <source>
        <dbReference type="ARBA" id="ARBA00022827"/>
    </source>
</evidence>
<keyword evidence="8" id="KW-0408">Iron</keyword>
<dbReference type="SUPFAM" id="SSF51971">
    <property type="entry name" value="Nucleotide-binding domain"/>
    <property type="match status" value="1"/>
</dbReference>
<accession>A0A6C2U4P1</accession>
<keyword evidence="3" id="KW-0004">4Fe-4S</keyword>
<reference evidence="11 12" key="1">
    <citation type="submission" date="2019-04" db="EMBL/GenBank/DDBJ databases">
        <authorList>
            <person name="Van Vliet M D."/>
        </authorList>
    </citation>
    <scope>NUCLEOTIDE SEQUENCE [LARGE SCALE GENOMIC DNA]</scope>
    <source>
        <strain evidence="11 12">F1</strain>
    </source>
</reference>
<evidence type="ECO:0000256" key="2">
    <source>
        <dbReference type="ARBA" id="ARBA00006561"/>
    </source>
</evidence>
<dbReference type="Pfam" id="PF00890">
    <property type="entry name" value="FAD_binding_2"/>
    <property type="match status" value="1"/>
</dbReference>
<evidence type="ECO:0000256" key="7">
    <source>
        <dbReference type="ARBA" id="ARBA00023002"/>
    </source>
</evidence>
<proteinExistence type="inferred from homology"/>
<evidence type="ECO:0000256" key="1">
    <source>
        <dbReference type="ARBA" id="ARBA00001974"/>
    </source>
</evidence>
<dbReference type="InterPro" id="IPR039650">
    <property type="entry name" value="HdrA-like"/>
</dbReference>
<dbReference type="GO" id="GO:0046872">
    <property type="term" value="F:metal ion binding"/>
    <property type="evidence" value="ECO:0007669"/>
    <property type="project" value="UniProtKB-KW"/>
</dbReference>
<keyword evidence="5" id="KW-0479">Metal-binding</keyword>
<dbReference type="PANTHER" id="PTHR43498:SF1">
    <property type="entry name" value="COB--COM HETERODISULFIDE REDUCTASE IRON-SULFUR SUBUNIT A"/>
    <property type="match status" value="1"/>
</dbReference>
<dbReference type="InterPro" id="IPR017900">
    <property type="entry name" value="4Fe4S_Fe_S_CS"/>
</dbReference>